<dbReference type="AlphaFoldDB" id="A0A4Q7DY23"/>
<protein>
    <submittedName>
        <fullName evidence="1">Uncharacterized protein</fullName>
    </submittedName>
</protein>
<proteinExistence type="predicted"/>
<gene>
    <name evidence="1" type="ORF">C3B51_23315</name>
</gene>
<feature type="non-terminal residue" evidence="1">
    <location>
        <position position="199"/>
    </location>
</feature>
<dbReference type="GO" id="GO:0003824">
    <property type="term" value="F:catalytic activity"/>
    <property type="evidence" value="ECO:0007669"/>
    <property type="project" value="UniProtKB-ARBA"/>
</dbReference>
<dbReference type="Proteomes" id="UP000292345">
    <property type="component" value="Unassembled WGS sequence"/>
</dbReference>
<dbReference type="RefSeq" id="WP_130246546.1">
    <property type="nucleotide sequence ID" value="NZ_PPUZ01000158.1"/>
</dbReference>
<sequence length="199" mass="21789">ELNQSQSSKSGKWGKTTEEEQEFQTIAIRSALEAGKGVRIASEFGDITLQAAKITSGTGTSIDARNGRVNLLLAKEQDHYFYNKVKKGTWKIKTETKQDTVDTAVYNEIIGGVKVNATHGITLELGQYEGEELQDTLNKFSGDESLSWMSDLHNDPEYAGNIDLAYKKLVEIHKHEKKSTLSPAAMAIIAIAVSVAMGP</sequence>
<organism evidence="1 2">
    <name type="scientific">Pseudoalteromonas rubra</name>
    <dbReference type="NCBI Taxonomy" id="43658"/>
    <lineage>
        <taxon>Bacteria</taxon>
        <taxon>Pseudomonadati</taxon>
        <taxon>Pseudomonadota</taxon>
        <taxon>Gammaproteobacteria</taxon>
        <taxon>Alteromonadales</taxon>
        <taxon>Pseudoalteromonadaceae</taxon>
        <taxon>Pseudoalteromonas</taxon>
    </lineage>
</organism>
<feature type="non-terminal residue" evidence="1">
    <location>
        <position position="1"/>
    </location>
</feature>
<comment type="caution">
    <text evidence="1">The sequence shown here is derived from an EMBL/GenBank/DDBJ whole genome shotgun (WGS) entry which is preliminary data.</text>
</comment>
<dbReference type="Pfam" id="PF13332">
    <property type="entry name" value="Fil_haemagg_2"/>
    <property type="match status" value="1"/>
</dbReference>
<dbReference type="EMBL" id="PPUZ01000158">
    <property type="protein sequence ID" value="RZM69806.1"/>
    <property type="molecule type" value="Genomic_DNA"/>
</dbReference>
<evidence type="ECO:0000313" key="1">
    <source>
        <dbReference type="EMBL" id="RZM69806.1"/>
    </source>
</evidence>
<name>A0A4Q7DY23_9GAMM</name>
<dbReference type="InterPro" id="IPR025157">
    <property type="entry name" value="Hemagglutinin_rpt"/>
</dbReference>
<evidence type="ECO:0000313" key="2">
    <source>
        <dbReference type="Proteomes" id="UP000292345"/>
    </source>
</evidence>
<reference evidence="1 2" key="1">
    <citation type="submission" date="2018-01" db="EMBL/GenBank/DDBJ databases">
        <title>Co-occurrence of chitin degradation, pigmentation and bioactivity in marine Pseudoalteromonas.</title>
        <authorList>
            <person name="Paulsen S."/>
            <person name="Gram L."/>
            <person name="Machado H."/>
        </authorList>
    </citation>
    <scope>NUCLEOTIDE SEQUENCE [LARGE SCALE GENOMIC DNA]</scope>
    <source>
        <strain evidence="1 2">S1946</strain>
    </source>
</reference>
<accession>A0A4Q7DY23</accession>